<evidence type="ECO:0000313" key="3">
    <source>
        <dbReference type="Proteomes" id="UP000474957"/>
    </source>
</evidence>
<protein>
    <submittedName>
        <fullName evidence="2">NAD(P)-binding protein</fullName>
    </submittedName>
</protein>
<dbReference type="InterPro" id="IPR050464">
    <property type="entry name" value="Zeta_carotene_desat/Oxidored"/>
</dbReference>
<reference evidence="2 3" key="1">
    <citation type="submission" date="2019-10" db="EMBL/GenBank/DDBJ databases">
        <title>Cognatihalovulum marinum gen. nov. sp. nov., a new member of the family Rhodobacteraceae isolated from deep seawater of the Northwest Indian Ocean.</title>
        <authorList>
            <person name="Ruan C."/>
            <person name="Wang J."/>
            <person name="Zheng X."/>
            <person name="Song L."/>
            <person name="Zhu Y."/>
            <person name="Huang Y."/>
            <person name="Lu Z."/>
            <person name="Du W."/>
            <person name="Huang L."/>
            <person name="Dai X."/>
        </authorList>
    </citation>
    <scope>NUCLEOTIDE SEQUENCE [LARGE SCALE GENOMIC DNA]</scope>
    <source>
        <strain evidence="2 3">2CG4</strain>
    </source>
</reference>
<dbReference type="Gene3D" id="3.30.70.1990">
    <property type="match status" value="1"/>
</dbReference>
<feature type="compositionally biased region" description="Basic and acidic residues" evidence="1">
    <location>
        <begin position="464"/>
        <end position="473"/>
    </location>
</feature>
<dbReference type="PANTHER" id="PTHR42923:SF17">
    <property type="entry name" value="AMINE OXIDASE DOMAIN-CONTAINING PROTEIN"/>
    <property type="match status" value="1"/>
</dbReference>
<dbReference type="Pfam" id="PF13450">
    <property type="entry name" value="NAD_binding_8"/>
    <property type="match status" value="1"/>
</dbReference>
<dbReference type="Gene3D" id="1.10.405.20">
    <property type="match status" value="1"/>
</dbReference>
<feature type="compositionally biased region" description="Basic and acidic residues" evidence="1">
    <location>
        <begin position="482"/>
        <end position="493"/>
    </location>
</feature>
<name>A0A6L5Z2H4_9RHOB</name>
<dbReference type="Gene3D" id="3.50.50.60">
    <property type="entry name" value="FAD/NAD(P)-binding domain"/>
    <property type="match status" value="1"/>
</dbReference>
<dbReference type="AlphaFoldDB" id="A0A6L5Z2H4"/>
<keyword evidence="3" id="KW-1185">Reference proteome</keyword>
<sequence length="493" mass="55014">MAMKRIAIIGGGAAGLGAAYFLQGQQAADGSTCQCTVFEKNQHFGGNALTAYLGDKVWEKPFADLGVNDFNKKTYTTFDAILSELKARNYPVAYAPLLDTTTFYVPPGFGSDVSYTMKELQNPDENPDKPYLESFKRQFKQFEDVAYKVLTEPKYFRMTVDEFIADQGFTEQFALWNLKARIQNMYYIDDRGPGGMPIYGVMKYYHLQEGLGDRETAAARDTAGRSTTRMYFQNGASSWIHALEQYLRNVARVELRPGAEAMARFDGGTWTVLPMHGGGNFGSFDVVISAVYAESVGAVIAGGATNLAAGVASRFRYSDSLSVVHDFEDVMPVRGQRSTYNIVINPPDRQQLRPYVINYVANMHQGRNDDGPPFVSLCPITPVPNEDVRQMWDWGGMQRKVMASAFLRHNTLSYDNLIGQSALQSVQGTNNLYFTGGWTIGAGLHEEVLRQGQMLSKMICGTYEKHHSEHPDPDDPGYVPRHIRETRPDMSEA</sequence>
<dbReference type="GO" id="GO:0016491">
    <property type="term" value="F:oxidoreductase activity"/>
    <property type="evidence" value="ECO:0007669"/>
    <property type="project" value="TreeGrafter"/>
</dbReference>
<dbReference type="SUPFAM" id="SSF51905">
    <property type="entry name" value="FAD/NAD(P)-binding domain"/>
    <property type="match status" value="1"/>
</dbReference>
<comment type="caution">
    <text evidence="2">The sequence shown here is derived from an EMBL/GenBank/DDBJ whole genome shotgun (WGS) entry which is preliminary data.</text>
</comment>
<dbReference type="InterPro" id="IPR036188">
    <property type="entry name" value="FAD/NAD-bd_sf"/>
</dbReference>
<dbReference type="RefSeq" id="WP_154447227.1">
    <property type="nucleotide sequence ID" value="NZ_WIND01000012.1"/>
</dbReference>
<organism evidence="2 3">
    <name type="scientific">Halovulum marinum</name>
    <dbReference type="NCBI Taxonomy" id="2662447"/>
    <lineage>
        <taxon>Bacteria</taxon>
        <taxon>Pseudomonadati</taxon>
        <taxon>Pseudomonadota</taxon>
        <taxon>Alphaproteobacteria</taxon>
        <taxon>Rhodobacterales</taxon>
        <taxon>Paracoccaceae</taxon>
        <taxon>Halovulum</taxon>
    </lineage>
</organism>
<evidence type="ECO:0000256" key="1">
    <source>
        <dbReference type="SAM" id="MobiDB-lite"/>
    </source>
</evidence>
<accession>A0A6L5Z2H4</accession>
<gene>
    <name evidence="2" type="ORF">GE300_14120</name>
</gene>
<dbReference type="EMBL" id="WIND01000012">
    <property type="protein sequence ID" value="MSU90738.1"/>
    <property type="molecule type" value="Genomic_DNA"/>
</dbReference>
<feature type="region of interest" description="Disordered" evidence="1">
    <location>
        <begin position="464"/>
        <end position="493"/>
    </location>
</feature>
<dbReference type="PANTHER" id="PTHR42923">
    <property type="entry name" value="PROTOPORPHYRINOGEN OXIDASE"/>
    <property type="match status" value="1"/>
</dbReference>
<dbReference type="Proteomes" id="UP000474957">
    <property type="component" value="Unassembled WGS sequence"/>
</dbReference>
<evidence type="ECO:0000313" key="2">
    <source>
        <dbReference type="EMBL" id="MSU90738.1"/>
    </source>
</evidence>
<proteinExistence type="predicted"/>